<evidence type="ECO:0000313" key="3">
    <source>
        <dbReference type="Proteomes" id="UP001152320"/>
    </source>
</evidence>
<gene>
    <name evidence="2" type="ORF">HOLleu_01214</name>
</gene>
<evidence type="ECO:0000256" key="1">
    <source>
        <dbReference type="SAM" id="MobiDB-lite"/>
    </source>
</evidence>
<feature type="region of interest" description="Disordered" evidence="1">
    <location>
        <begin position="1"/>
        <end position="45"/>
    </location>
</feature>
<proteinExistence type="predicted"/>
<keyword evidence="3" id="KW-1185">Reference proteome</keyword>
<protein>
    <submittedName>
        <fullName evidence="2">Uncharacterized protein</fullName>
    </submittedName>
</protein>
<feature type="compositionally biased region" description="Acidic residues" evidence="1">
    <location>
        <begin position="1"/>
        <end position="14"/>
    </location>
</feature>
<dbReference type="EMBL" id="JAIZAY010000001">
    <property type="protein sequence ID" value="KAJ8048767.1"/>
    <property type="molecule type" value="Genomic_DNA"/>
</dbReference>
<dbReference type="Proteomes" id="UP001152320">
    <property type="component" value="Chromosome 1"/>
</dbReference>
<dbReference type="AlphaFoldDB" id="A0A9Q1CN57"/>
<feature type="compositionally biased region" description="Polar residues" evidence="1">
    <location>
        <begin position="32"/>
        <end position="45"/>
    </location>
</feature>
<organism evidence="2 3">
    <name type="scientific">Holothuria leucospilota</name>
    <name type="common">Black long sea cucumber</name>
    <name type="synonym">Mertensiothuria leucospilota</name>
    <dbReference type="NCBI Taxonomy" id="206669"/>
    <lineage>
        <taxon>Eukaryota</taxon>
        <taxon>Metazoa</taxon>
        <taxon>Echinodermata</taxon>
        <taxon>Eleutherozoa</taxon>
        <taxon>Echinozoa</taxon>
        <taxon>Holothuroidea</taxon>
        <taxon>Aspidochirotacea</taxon>
        <taxon>Aspidochirotida</taxon>
        <taxon>Holothuriidae</taxon>
        <taxon>Holothuria</taxon>
    </lineage>
</organism>
<name>A0A9Q1CN57_HOLLE</name>
<accession>A0A9Q1CN57</accession>
<evidence type="ECO:0000313" key="2">
    <source>
        <dbReference type="EMBL" id="KAJ8048767.1"/>
    </source>
</evidence>
<sequence>MSEDYSDEDDYDEVETMKDELPREDTSPLLLQDSTNSTPLSPLSITSDTESLVWDADNFETEPSLAHNDDNISPLLEEVEQKLQGLHISSSPKEVNKQFTIEMADIEMYVTIRSEVKK</sequence>
<feature type="compositionally biased region" description="Basic and acidic residues" evidence="1">
    <location>
        <begin position="15"/>
        <end position="26"/>
    </location>
</feature>
<reference evidence="2" key="1">
    <citation type="submission" date="2021-10" db="EMBL/GenBank/DDBJ databases">
        <title>Tropical sea cucumber genome reveals ecological adaptation and Cuvierian tubules defense mechanism.</title>
        <authorList>
            <person name="Chen T."/>
        </authorList>
    </citation>
    <scope>NUCLEOTIDE SEQUENCE</scope>
    <source>
        <strain evidence="2">Nanhai2018</strain>
        <tissue evidence="2">Muscle</tissue>
    </source>
</reference>
<comment type="caution">
    <text evidence="2">The sequence shown here is derived from an EMBL/GenBank/DDBJ whole genome shotgun (WGS) entry which is preliminary data.</text>
</comment>